<evidence type="ECO:0000313" key="5">
    <source>
        <dbReference type="Proteomes" id="UP000253958"/>
    </source>
</evidence>
<dbReference type="SUPFAM" id="SSF46785">
    <property type="entry name" value="Winged helix' DNA-binding domain"/>
    <property type="match status" value="1"/>
</dbReference>
<dbReference type="InterPro" id="IPR036388">
    <property type="entry name" value="WH-like_DNA-bd_sf"/>
</dbReference>
<keyword evidence="6" id="KW-1185">Reference proteome</keyword>
<dbReference type="OMA" id="NLRWCER"/>
<dbReference type="PANTHER" id="PTHR43252:SF2">
    <property type="entry name" value="TRANSCRIPTION REGULATOR, PADR-LIKE FAMILY"/>
    <property type="match status" value="1"/>
</dbReference>
<protein>
    <submittedName>
        <fullName evidence="3">PadR family transcriptional regulator</fullName>
    </submittedName>
</protein>
<dbReference type="InterPro" id="IPR005149">
    <property type="entry name" value="Tscrpt_reg_PadR_N"/>
</dbReference>
<evidence type="ECO:0000313" key="4">
    <source>
        <dbReference type="EMBL" id="KAB1111335.1"/>
    </source>
</evidence>
<evidence type="ECO:0000313" key="6">
    <source>
        <dbReference type="Proteomes" id="UP000471364"/>
    </source>
</evidence>
<feature type="domain" description="Transcription regulator PadR C-terminal" evidence="2">
    <location>
        <begin position="106"/>
        <end position="183"/>
    </location>
</feature>
<reference evidence="4 6" key="3">
    <citation type="submission" date="2019-09" db="EMBL/GenBank/DDBJ databases">
        <title>High taxonomic diversity of Micromonospora strains isolated from Medicago sativa nodules in different geographical locations.</title>
        <authorList>
            <person name="Martinez-Hidalgo P."/>
            <person name="Flores-Felix J.D."/>
            <person name="Velazquez E."/>
            <person name="Brau L."/>
            <person name="Trujillo M.E."/>
            <person name="Martinez-Molina E."/>
        </authorList>
    </citation>
    <scope>NUCLEOTIDE SEQUENCE [LARGE SCALE GENOMIC DNA]</scope>
    <source>
        <strain evidence="4 6">ALFB5</strain>
    </source>
</reference>
<sequence>MADPHRPGAPGLPATAYAVLGLLSFGRELTGYDLRKWSMNMRFFYWSPAQSQVYSELRRLLAQGYISERQETQRGSQTKRHYRITDTGVAALRAWLSRDEVDPPVIKHSVMLRLFFGHQADPEELHRALHGYLSWLREQRADLGEVGRGLLPDFRYPHLVAVWGQAYYAAETAAVEAVLAELERLRPPATPAGPPAPPGPQDH</sequence>
<accession>A0A6N3K8Y3</accession>
<dbReference type="InterPro" id="IPR018309">
    <property type="entry name" value="Tscrpt_reg_PadR_C"/>
</dbReference>
<evidence type="ECO:0000259" key="2">
    <source>
        <dbReference type="Pfam" id="PF10400"/>
    </source>
</evidence>
<dbReference type="Gene3D" id="1.10.10.10">
    <property type="entry name" value="Winged helix-like DNA-binding domain superfamily/Winged helix DNA-binding domain"/>
    <property type="match status" value="1"/>
</dbReference>
<name>A0A6N3K8Y3_9ACTN</name>
<evidence type="ECO:0000259" key="1">
    <source>
        <dbReference type="Pfam" id="PF03551"/>
    </source>
</evidence>
<dbReference type="RefSeq" id="WP_013285666.1">
    <property type="nucleotide sequence ID" value="NZ_CBDRIO010000026.1"/>
</dbReference>
<dbReference type="Pfam" id="PF10400">
    <property type="entry name" value="Vir_act_alpha_C"/>
    <property type="match status" value="1"/>
</dbReference>
<dbReference type="Proteomes" id="UP000253958">
    <property type="component" value="Chromosome"/>
</dbReference>
<dbReference type="EMBL" id="WAAR01000070">
    <property type="protein sequence ID" value="KAB1111335.1"/>
    <property type="molecule type" value="Genomic_DNA"/>
</dbReference>
<dbReference type="Proteomes" id="UP000471364">
    <property type="component" value="Unassembled WGS sequence"/>
</dbReference>
<gene>
    <name evidence="3" type="ORF">DVH21_20385</name>
    <name evidence="4" type="ORF">F6X54_16745</name>
</gene>
<reference evidence="3 5" key="2">
    <citation type="submission" date="2018-08" db="EMBL/GenBank/DDBJ databases">
        <title>Streptomyces kandeliansis sp. nov., an endophytic bacterium isolated from mangrove plant.</title>
        <authorList>
            <person name="Wang R."/>
        </authorList>
    </citation>
    <scope>NUCLEOTIDE SEQUENCE [LARGE SCALE GENOMIC DNA]</scope>
    <source>
        <strain evidence="3">110B</strain>
        <strain evidence="5">H14(2018)</strain>
    </source>
</reference>
<evidence type="ECO:0000313" key="3">
    <source>
        <dbReference type="EMBL" id="AXH94585.1"/>
    </source>
</evidence>
<dbReference type="PANTHER" id="PTHR43252">
    <property type="entry name" value="TRANSCRIPTIONAL REGULATOR YQJI"/>
    <property type="match status" value="1"/>
</dbReference>
<organism evidence="3 5">
    <name type="scientific">Micromonospora aurantiaca</name>
    <name type="common">nom. illeg.</name>
    <dbReference type="NCBI Taxonomy" id="47850"/>
    <lineage>
        <taxon>Bacteria</taxon>
        <taxon>Bacillati</taxon>
        <taxon>Actinomycetota</taxon>
        <taxon>Actinomycetes</taxon>
        <taxon>Micromonosporales</taxon>
        <taxon>Micromonosporaceae</taxon>
        <taxon>Micromonospora</taxon>
    </lineage>
</organism>
<feature type="domain" description="Transcription regulator PadR N-terminal" evidence="1">
    <location>
        <begin position="19"/>
        <end position="93"/>
    </location>
</feature>
<proteinExistence type="predicted"/>
<dbReference type="InterPro" id="IPR036390">
    <property type="entry name" value="WH_DNA-bd_sf"/>
</dbReference>
<dbReference type="EMBL" id="CP031263">
    <property type="protein sequence ID" value="AXH94585.1"/>
    <property type="molecule type" value="Genomic_DNA"/>
</dbReference>
<dbReference type="AlphaFoldDB" id="A0A6N3K8Y3"/>
<reference evidence="3 5" key="1">
    <citation type="submission" date="2018-07" db="EMBL/GenBank/DDBJ databases">
        <authorList>
            <person name="Ye Y."/>
        </authorList>
    </citation>
    <scope>NUCLEOTIDE SEQUENCE [LARGE SCALE GENOMIC DNA]</scope>
    <source>
        <strain evidence="3">110B</strain>
        <strain evidence="5">H14(2018)</strain>
    </source>
</reference>
<dbReference type="Pfam" id="PF03551">
    <property type="entry name" value="PadR"/>
    <property type="match status" value="1"/>
</dbReference>